<evidence type="ECO:0000259" key="19">
    <source>
        <dbReference type="SMART" id="SM00482"/>
    </source>
</evidence>
<dbReference type="Gene3D" id="3.40.50.1010">
    <property type="entry name" value="5'-nuclease"/>
    <property type="match status" value="1"/>
</dbReference>
<evidence type="ECO:0000259" key="17">
    <source>
        <dbReference type="SMART" id="SM00474"/>
    </source>
</evidence>
<dbReference type="InterPro" id="IPR036397">
    <property type="entry name" value="RNaseH_sf"/>
</dbReference>
<name>E0NNJ9_9FIRM</name>
<evidence type="ECO:0000256" key="11">
    <source>
        <dbReference type="ARBA" id="ARBA00022932"/>
    </source>
</evidence>
<dbReference type="eggNOG" id="COG0749">
    <property type="taxonomic scope" value="Bacteria"/>
</dbReference>
<keyword evidence="8 16" id="KW-0227">DNA damage</keyword>
<dbReference type="FunFam" id="1.10.150.20:FF:000003">
    <property type="entry name" value="DNA polymerase I"/>
    <property type="match status" value="1"/>
</dbReference>
<comment type="subunit">
    <text evidence="16">Single-chain monomer with multiple functions.</text>
</comment>
<dbReference type="CDD" id="cd09898">
    <property type="entry name" value="H3TH_53EXO"/>
    <property type="match status" value="1"/>
</dbReference>
<evidence type="ECO:0000259" key="18">
    <source>
        <dbReference type="SMART" id="SM00475"/>
    </source>
</evidence>
<dbReference type="SUPFAM" id="SSF53098">
    <property type="entry name" value="Ribonuclease H-like"/>
    <property type="match status" value="1"/>
</dbReference>
<evidence type="ECO:0000256" key="16">
    <source>
        <dbReference type="RuleBase" id="RU004460"/>
    </source>
</evidence>
<sequence length="882" mass="101051">MNKILIIDGSSLFFRAFYALPLLKNKKGMYTNAIYGFVMMVENAIDNINPTHVAVCFDKKGRTFRHELYKDYKGTRKKTPSELMQQWPYIMDILKLMNIKTLDSPVYEADDIAGTISKLAAKNDFESYLLTGDKDYFQLVDDKSTVLLTKKGITDLLEVTPKYLYDEYGLTPEEFIDLKALMGDSSDNIPGVPGVGEKTGIKLIKEYKNIENLYQNLDEVSGKKLNENLTENKAQAFMSKKLGTIVTTVPLDYKLDDFKKEEYNYEELYKLYSELDFKTLLARLDTEKVPEIEKVDVTELTKYEVIDLNSMIDKIKKSKLMGFKFITDGKIYEGVDPTYIGLSDGVVTSFYEYSKDIVEDLRALFEDEKIEKIGYDAKEDVIILLSKKIDLKNLTYDSMIVEYLLDSTASSFEFQNIISKYDLGSYKDEQSLLGKGVKKKSYSDLEKDELFKYFSFILNGSFKLKEIQMEKLEELEMVDLYREIELPLLEVLAYMELTGIKTEVSVLDDIGKNLDDRIENLTSSIFEISGEEFNINSTKQLGEILFDKLRLTVIKKTKTGYSTAQDVLEKLVDESPIIENILEYRKLTKLKNTYIDGLKALINEKTGRIHSRFNQTGTSTGRISSTEPNLQNIPIRSEEGRLIRGAFLASEDSTLVDCDYSQIELRVLASLSKDPRMMEAFEHGMDIHTKTASEVFHVDKEDVTDLLRSRAKAVNFGIVYGISDFGLSRQLGITRELAKEYIDGYFDNFKKVKEYMDYEIETGKKQGYVKTIFNRRRYIPELSAKNFNIRSFGERIALNTPIQGSAADIIKIAMVKVYGEIKKRNLKSKLILTIHDELVVDAVNDELEVVEELMKDIMENAVKLNVPLKVSLDTGKSMYETM</sequence>
<evidence type="ECO:0000256" key="6">
    <source>
        <dbReference type="ARBA" id="ARBA00022705"/>
    </source>
</evidence>
<evidence type="ECO:0000313" key="20">
    <source>
        <dbReference type="EMBL" id="EFM24602.1"/>
    </source>
</evidence>
<dbReference type="PROSITE" id="PS00447">
    <property type="entry name" value="DNA_POLYMERASE_A"/>
    <property type="match status" value="1"/>
</dbReference>
<dbReference type="InterPro" id="IPR020045">
    <property type="entry name" value="DNA_polI_H3TH"/>
</dbReference>
<dbReference type="InterPro" id="IPR001098">
    <property type="entry name" value="DNA-dir_DNA_pol_A_palm_dom"/>
</dbReference>
<dbReference type="InterPro" id="IPR002421">
    <property type="entry name" value="5-3_exonuclease"/>
</dbReference>
<dbReference type="CDD" id="cd06140">
    <property type="entry name" value="DNA_polA_I_Bacillus_like_exo"/>
    <property type="match status" value="1"/>
</dbReference>
<feature type="domain" description="DNA-directed DNA polymerase family A palm" evidence="19">
    <location>
        <begin position="640"/>
        <end position="846"/>
    </location>
</feature>
<dbReference type="SMART" id="SM00482">
    <property type="entry name" value="POLAc"/>
    <property type="match status" value="1"/>
</dbReference>
<keyword evidence="4 16" id="KW-0808">Transferase</keyword>
<dbReference type="SMART" id="SM00279">
    <property type="entry name" value="HhH2"/>
    <property type="match status" value="1"/>
</dbReference>
<dbReference type="SUPFAM" id="SSF47807">
    <property type="entry name" value="5' to 3' exonuclease, C-terminal subdomain"/>
    <property type="match status" value="1"/>
</dbReference>
<feature type="domain" description="5'-3' exonuclease" evidence="18">
    <location>
        <begin position="2"/>
        <end position="261"/>
    </location>
</feature>
<accession>E0NNJ9</accession>
<dbReference type="InterPro" id="IPR043502">
    <property type="entry name" value="DNA/RNA_pol_sf"/>
</dbReference>
<dbReference type="PANTHER" id="PTHR10133">
    <property type="entry name" value="DNA POLYMERASE I"/>
    <property type="match status" value="1"/>
</dbReference>
<evidence type="ECO:0000313" key="21">
    <source>
        <dbReference type="Proteomes" id="UP000003280"/>
    </source>
</evidence>
<dbReference type="FunFam" id="1.10.150.20:FF:000002">
    <property type="entry name" value="DNA polymerase I"/>
    <property type="match status" value="1"/>
</dbReference>
<dbReference type="SMART" id="SM00475">
    <property type="entry name" value="53EXOc"/>
    <property type="match status" value="1"/>
</dbReference>
<organism evidence="20 21">
    <name type="scientific">Peptoniphilus duerdenii ATCC BAA-1640</name>
    <dbReference type="NCBI Taxonomy" id="862517"/>
    <lineage>
        <taxon>Bacteria</taxon>
        <taxon>Bacillati</taxon>
        <taxon>Bacillota</taxon>
        <taxon>Tissierellia</taxon>
        <taxon>Tissierellales</taxon>
        <taxon>Peptoniphilaceae</taxon>
        <taxon>Peptoniphilus</taxon>
    </lineage>
</organism>
<comment type="caution">
    <text evidence="20">The sequence shown here is derived from an EMBL/GenBank/DDBJ whole genome shotgun (WGS) entry which is preliminary data.</text>
</comment>
<evidence type="ECO:0000256" key="3">
    <source>
        <dbReference type="ARBA" id="ARBA00020311"/>
    </source>
</evidence>
<evidence type="ECO:0000256" key="13">
    <source>
        <dbReference type="ARBA" id="ARBA00023204"/>
    </source>
</evidence>
<dbReference type="Gene3D" id="1.20.1060.10">
    <property type="entry name" value="Taq DNA Polymerase, Chain T, domain 4"/>
    <property type="match status" value="1"/>
</dbReference>
<keyword evidence="13 16" id="KW-0234">DNA repair</keyword>
<dbReference type="AlphaFoldDB" id="E0NNJ9"/>
<dbReference type="InterPro" id="IPR002562">
    <property type="entry name" value="3'-5'_exonuclease_dom"/>
</dbReference>
<keyword evidence="21" id="KW-1185">Reference proteome</keyword>
<dbReference type="SUPFAM" id="SSF56672">
    <property type="entry name" value="DNA/RNA polymerases"/>
    <property type="match status" value="1"/>
</dbReference>
<dbReference type="InterPro" id="IPR054690">
    <property type="entry name" value="DNA_polI_exonuclease"/>
</dbReference>
<reference evidence="20 21" key="1">
    <citation type="submission" date="2010-07" db="EMBL/GenBank/DDBJ databases">
        <authorList>
            <person name="Muzny D."/>
            <person name="Qin X."/>
            <person name="Deng J."/>
            <person name="Jiang H."/>
            <person name="Liu Y."/>
            <person name="Qu J."/>
            <person name="Song X.-Z."/>
            <person name="Zhang L."/>
            <person name="Thornton R."/>
            <person name="Coyle M."/>
            <person name="Francisco L."/>
            <person name="Jackson L."/>
            <person name="Javaid M."/>
            <person name="Korchina V."/>
            <person name="Kovar C."/>
            <person name="Mata R."/>
            <person name="Mathew T."/>
            <person name="Ngo R."/>
            <person name="Nguyen L."/>
            <person name="Nguyen N."/>
            <person name="Okwuonu G."/>
            <person name="Ongeri F."/>
            <person name="Pham C."/>
            <person name="Simmons D."/>
            <person name="Wilczek-Boney K."/>
            <person name="Hale W."/>
            <person name="Jakkamsetti A."/>
            <person name="Pham P."/>
            <person name="Ruth R."/>
            <person name="San Lucas F."/>
            <person name="Warren J."/>
            <person name="Zhang J."/>
            <person name="Zhao Z."/>
            <person name="Zhou C."/>
            <person name="Zhu D."/>
            <person name="Lee S."/>
            <person name="Bess C."/>
            <person name="Blankenburg K."/>
            <person name="Forbes L."/>
            <person name="Fu Q."/>
            <person name="Gubbala S."/>
            <person name="Hirani K."/>
            <person name="Jayaseelan J.C."/>
            <person name="Lara F."/>
            <person name="Munidasa M."/>
            <person name="Palculict T."/>
            <person name="Patil S."/>
            <person name="Pu L.-L."/>
            <person name="Saada N."/>
            <person name="Tang L."/>
            <person name="Weissenberger G."/>
            <person name="Zhu Y."/>
            <person name="Hemphill L."/>
            <person name="Shang Y."/>
            <person name="Youmans B."/>
            <person name="Ayvaz T."/>
            <person name="Ross M."/>
            <person name="Santibanez J."/>
            <person name="Aqrawi P."/>
            <person name="Gross S."/>
            <person name="Joshi V."/>
            <person name="Fowler G."/>
            <person name="Nazareth L."/>
            <person name="Reid J."/>
            <person name="Worley K."/>
            <person name="Petrosino J."/>
            <person name="Highlander S."/>
            <person name="Gibbs R."/>
        </authorList>
    </citation>
    <scope>NUCLEOTIDE SEQUENCE [LARGE SCALE GENOMIC DNA]</scope>
    <source>
        <strain evidence="20 21">ATCC BAA-1640</strain>
    </source>
</reference>
<dbReference type="PRINTS" id="PR00868">
    <property type="entry name" value="DNAPOLI"/>
</dbReference>
<dbReference type="InterPro" id="IPR019760">
    <property type="entry name" value="DNA-dir_DNA_pol_A_CS"/>
</dbReference>
<dbReference type="STRING" id="862517.HMPREF9225_1738"/>
<dbReference type="CDD" id="cd08637">
    <property type="entry name" value="DNA_pol_A_pol_I_C"/>
    <property type="match status" value="1"/>
</dbReference>
<evidence type="ECO:0000256" key="9">
    <source>
        <dbReference type="ARBA" id="ARBA00022801"/>
    </source>
</evidence>
<dbReference type="Proteomes" id="UP000003280">
    <property type="component" value="Unassembled WGS sequence"/>
</dbReference>
<dbReference type="PANTHER" id="PTHR10133:SF27">
    <property type="entry name" value="DNA POLYMERASE NU"/>
    <property type="match status" value="1"/>
</dbReference>
<evidence type="ECO:0000256" key="2">
    <source>
        <dbReference type="ARBA" id="ARBA00012417"/>
    </source>
</evidence>
<comment type="similarity">
    <text evidence="1 16">Belongs to the DNA polymerase type-A family.</text>
</comment>
<dbReference type="GO" id="GO:0008409">
    <property type="term" value="F:5'-3' exonuclease activity"/>
    <property type="evidence" value="ECO:0007669"/>
    <property type="project" value="InterPro"/>
</dbReference>
<keyword evidence="5 16" id="KW-0548">Nucleotidyltransferase</keyword>
<dbReference type="Pfam" id="PF02739">
    <property type="entry name" value="5_3_exonuc_N"/>
    <property type="match status" value="1"/>
</dbReference>
<dbReference type="GO" id="GO:0008408">
    <property type="term" value="F:3'-5' exonuclease activity"/>
    <property type="evidence" value="ECO:0007669"/>
    <property type="project" value="InterPro"/>
</dbReference>
<dbReference type="Pfam" id="PF01367">
    <property type="entry name" value="5_3_exonuc"/>
    <property type="match status" value="1"/>
</dbReference>
<dbReference type="SUPFAM" id="SSF88723">
    <property type="entry name" value="PIN domain-like"/>
    <property type="match status" value="1"/>
</dbReference>
<keyword evidence="11 16" id="KW-0239">DNA-directed DNA polymerase</keyword>
<dbReference type="NCBIfam" id="TIGR00593">
    <property type="entry name" value="pola"/>
    <property type="match status" value="1"/>
</dbReference>
<feature type="domain" description="3'-5' exonuclease" evidence="17">
    <location>
        <begin position="301"/>
        <end position="473"/>
    </location>
</feature>
<dbReference type="RefSeq" id="WP_008902513.1">
    <property type="nucleotide sequence ID" value="NZ_GL397071.1"/>
</dbReference>
<keyword evidence="12 16" id="KW-0238">DNA-binding</keyword>
<keyword evidence="6 16" id="KW-0235">DNA replication</keyword>
<dbReference type="GO" id="GO:0006302">
    <property type="term" value="P:double-strand break repair"/>
    <property type="evidence" value="ECO:0007669"/>
    <property type="project" value="TreeGrafter"/>
</dbReference>
<evidence type="ECO:0000256" key="4">
    <source>
        <dbReference type="ARBA" id="ARBA00022679"/>
    </source>
</evidence>
<dbReference type="InterPro" id="IPR018320">
    <property type="entry name" value="DNA_polymerase_1"/>
</dbReference>
<dbReference type="Gene3D" id="1.10.150.20">
    <property type="entry name" value="5' to 3' exonuclease, C-terminal subdomain"/>
    <property type="match status" value="2"/>
</dbReference>
<gene>
    <name evidence="16 20" type="primary">polA</name>
    <name evidence="20" type="ORF">HMPREF9225_1738</name>
</gene>
<evidence type="ECO:0000256" key="10">
    <source>
        <dbReference type="ARBA" id="ARBA00022839"/>
    </source>
</evidence>
<dbReference type="InterPro" id="IPR008918">
    <property type="entry name" value="HhH2"/>
</dbReference>
<evidence type="ECO:0000256" key="15">
    <source>
        <dbReference type="NCBIfam" id="TIGR00593"/>
    </source>
</evidence>
<dbReference type="FunFam" id="1.20.1060.10:FF:000001">
    <property type="entry name" value="DNA polymerase I"/>
    <property type="match status" value="1"/>
</dbReference>
<dbReference type="Gene3D" id="3.30.420.10">
    <property type="entry name" value="Ribonuclease H-like superfamily/Ribonuclease H"/>
    <property type="match status" value="1"/>
</dbReference>
<comment type="catalytic activity">
    <reaction evidence="14 16">
        <text>DNA(n) + a 2'-deoxyribonucleoside 5'-triphosphate = DNA(n+1) + diphosphate</text>
        <dbReference type="Rhea" id="RHEA:22508"/>
        <dbReference type="Rhea" id="RHEA-COMP:17339"/>
        <dbReference type="Rhea" id="RHEA-COMP:17340"/>
        <dbReference type="ChEBI" id="CHEBI:33019"/>
        <dbReference type="ChEBI" id="CHEBI:61560"/>
        <dbReference type="ChEBI" id="CHEBI:173112"/>
        <dbReference type="EC" id="2.7.7.7"/>
    </reaction>
</comment>
<keyword evidence="9" id="KW-0378">Hydrolase</keyword>
<evidence type="ECO:0000256" key="1">
    <source>
        <dbReference type="ARBA" id="ARBA00007705"/>
    </source>
</evidence>
<dbReference type="EC" id="2.7.7.7" evidence="2 15"/>
<dbReference type="GO" id="GO:0003677">
    <property type="term" value="F:DNA binding"/>
    <property type="evidence" value="ECO:0007669"/>
    <property type="project" value="UniProtKB-UniRule"/>
</dbReference>
<evidence type="ECO:0000256" key="14">
    <source>
        <dbReference type="ARBA" id="ARBA00049244"/>
    </source>
</evidence>
<evidence type="ECO:0000256" key="8">
    <source>
        <dbReference type="ARBA" id="ARBA00022763"/>
    </source>
</evidence>
<dbReference type="FunFam" id="3.40.50.1010:FF:000001">
    <property type="entry name" value="DNA polymerase I"/>
    <property type="match status" value="1"/>
</dbReference>
<dbReference type="InterPro" id="IPR036279">
    <property type="entry name" value="5-3_exonuclease_C_sf"/>
</dbReference>
<evidence type="ECO:0000256" key="12">
    <source>
        <dbReference type="ARBA" id="ARBA00023125"/>
    </source>
</evidence>
<dbReference type="Gene3D" id="3.30.70.370">
    <property type="match status" value="1"/>
</dbReference>
<keyword evidence="10" id="KW-0269">Exonuclease</keyword>
<dbReference type="GO" id="GO:0003887">
    <property type="term" value="F:DNA-directed DNA polymerase activity"/>
    <property type="evidence" value="ECO:0007669"/>
    <property type="project" value="UniProtKB-UniRule"/>
</dbReference>
<proteinExistence type="inferred from homology"/>
<dbReference type="SMART" id="SM00474">
    <property type="entry name" value="35EXOc"/>
    <property type="match status" value="1"/>
</dbReference>
<evidence type="ECO:0000256" key="5">
    <source>
        <dbReference type="ARBA" id="ARBA00022695"/>
    </source>
</evidence>
<evidence type="ECO:0000256" key="7">
    <source>
        <dbReference type="ARBA" id="ARBA00022722"/>
    </source>
</evidence>
<dbReference type="InterPro" id="IPR029060">
    <property type="entry name" value="PIN-like_dom_sf"/>
</dbReference>
<dbReference type="InterPro" id="IPR002298">
    <property type="entry name" value="DNA_polymerase_A"/>
</dbReference>
<dbReference type="Pfam" id="PF22619">
    <property type="entry name" value="DNA_polI_exo1"/>
    <property type="match status" value="1"/>
</dbReference>
<dbReference type="InterPro" id="IPR020046">
    <property type="entry name" value="5-3_exonucl_a-hlix_arch_N"/>
</dbReference>
<dbReference type="EMBL" id="AEEH01000050">
    <property type="protein sequence ID" value="EFM24602.1"/>
    <property type="molecule type" value="Genomic_DNA"/>
</dbReference>
<dbReference type="Pfam" id="PF00476">
    <property type="entry name" value="DNA_pol_A"/>
    <property type="match status" value="1"/>
</dbReference>
<dbReference type="HOGENOM" id="CLU_004675_0_0_9"/>
<dbReference type="GO" id="GO:0006261">
    <property type="term" value="P:DNA-templated DNA replication"/>
    <property type="evidence" value="ECO:0007669"/>
    <property type="project" value="UniProtKB-UniRule"/>
</dbReference>
<dbReference type="CDD" id="cd09859">
    <property type="entry name" value="PIN_53EXO"/>
    <property type="match status" value="1"/>
</dbReference>
<dbReference type="InterPro" id="IPR012337">
    <property type="entry name" value="RNaseH-like_sf"/>
</dbReference>
<protein>
    <recommendedName>
        <fullName evidence="3 15">DNA polymerase I</fullName>
        <ecNumber evidence="2 15">2.7.7.7</ecNumber>
    </recommendedName>
</protein>
<dbReference type="NCBIfam" id="NF004397">
    <property type="entry name" value="PRK05755.1"/>
    <property type="match status" value="1"/>
</dbReference>
<keyword evidence="7" id="KW-0540">Nuclease</keyword>